<evidence type="ECO:0000313" key="1">
    <source>
        <dbReference type="EMBL" id="CAJ0883310.1"/>
    </source>
</evidence>
<reference evidence="1" key="1">
    <citation type="submission" date="2023-07" db="EMBL/GenBank/DDBJ databases">
        <authorList>
            <person name="Pelsma A.J. K."/>
        </authorList>
    </citation>
    <scope>NUCLEOTIDE SEQUENCE</scope>
</reference>
<dbReference type="EMBL" id="OY288114">
    <property type="protein sequence ID" value="CAJ0883310.1"/>
    <property type="molecule type" value="Genomic_DNA"/>
</dbReference>
<protein>
    <submittedName>
        <fullName evidence="1">Uncharacterized protein</fullName>
    </submittedName>
</protein>
<dbReference type="AlphaFoldDB" id="A0AA48M6C7"/>
<name>A0AA48M6C7_9ZZZZ</name>
<dbReference type="InterPro" id="IPR056131">
    <property type="entry name" value="DUF7714"/>
</dbReference>
<proteinExistence type="predicted"/>
<organism evidence="1">
    <name type="scientific">freshwater sediment metagenome</name>
    <dbReference type="NCBI Taxonomy" id="556182"/>
    <lineage>
        <taxon>unclassified sequences</taxon>
        <taxon>metagenomes</taxon>
        <taxon>ecological metagenomes</taxon>
    </lineage>
</organism>
<gene>
    <name evidence="1" type="ORF">AMST5_03420</name>
</gene>
<sequence>MKPVVKPKLRGTRNLTPLPYRGVSVQPYAGEMTEAAIVAQLLGREAYRRTEFIVLRGPQAQYAVVAVTARDRAPLFSPIDSVEALALPDDCVYIKDPQTDCGNRSALAALARKYDVGPDRTLICEGKFDHVNFIHCPRPLIVKVVEVAPPEPPKLFDLVTHVLSYADLPPIVPLLERIDLKSLVLGARPPAFLAPCRSGGLDDLGAPVHYLDERPPTREDWTLIGCERSLQFHRHYYGDEPRRIEMCPRVIAGRRREPTILKCCLLEFDIERDGEMMIVPWGADLPMVERALRALSRSGEAGA</sequence>
<dbReference type="Pfam" id="PF24830">
    <property type="entry name" value="DUF7714"/>
    <property type="match status" value="1"/>
</dbReference>
<accession>A0AA48M6C7</accession>